<protein>
    <recommendedName>
        <fullName evidence="6">Acetyltransferase</fullName>
    </recommendedName>
</protein>
<feature type="site" description="Increases basicity of active site His" evidence="2">
    <location>
        <position position="138"/>
    </location>
</feature>
<name>A0A270BKZ5_9PROT</name>
<dbReference type="InterPro" id="IPR020019">
    <property type="entry name" value="AcTrfase_PglD-like"/>
</dbReference>
<evidence type="ECO:0008006" key="6">
    <source>
        <dbReference type="Google" id="ProtNLM"/>
    </source>
</evidence>
<keyword evidence="5" id="KW-1185">Reference proteome</keyword>
<dbReference type="InterPro" id="IPR001451">
    <property type="entry name" value="Hexapep"/>
</dbReference>
<dbReference type="Pfam" id="PF00132">
    <property type="entry name" value="Hexapep"/>
    <property type="match status" value="1"/>
</dbReference>
<evidence type="ECO:0000256" key="2">
    <source>
        <dbReference type="PIRSR" id="PIRSR620019-1"/>
    </source>
</evidence>
<dbReference type="PANTHER" id="PTHR43300:SF7">
    <property type="entry name" value="UDP-N-ACETYLBACILLOSAMINE N-ACETYLTRANSFERASE"/>
    <property type="match status" value="1"/>
</dbReference>
<dbReference type="PANTHER" id="PTHR43300">
    <property type="entry name" value="ACETYLTRANSFERASE"/>
    <property type="match status" value="1"/>
</dbReference>
<gene>
    <name evidence="4" type="ORF">B9K05_08945</name>
</gene>
<proteinExistence type="inferred from homology"/>
<evidence type="ECO:0000256" key="1">
    <source>
        <dbReference type="ARBA" id="ARBA00007274"/>
    </source>
</evidence>
<comment type="similarity">
    <text evidence="1">Belongs to the transferase hexapeptide repeat family.</text>
</comment>
<sequence>MAEYILVGGGGFARELYDWFTPSLTASGSRFIGYLDDGADPLRAYNHPLPQLGTIAGYKPASPDHRLVMAIGSPAGKQKIVGLLGPEQFATLIHPTAWVSASSTIHQGAIVGVFADISANATVGEFATVNGYGSVGHDATLGPFATISGYVDLTGNSAVGKGSFVGSGARVLPHVHVGEHCTIGAGAVVVRSTQNNVTMYTPPARKL</sequence>
<organism evidence="4 5">
    <name type="scientific">Acetobacter syzygii</name>
    <dbReference type="NCBI Taxonomy" id="146476"/>
    <lineage>
        <taxon>Bacteria</taxon>
        <taxon>Pseudomonadati</taxon>
        <taxon>Pseudomonadota</taxon>
        <taxon>Alphaproteobacteria</taxon>
        <taxon>Acetobacterales</taxon>
        <taxon>Acetobacteraceae</taxon>
        <taxon>Acetobacter</taxon>
    </lineage>
</organism>
<dbReference type="OrthoDB" id="9815592at2"/>
<dbReference type="InterPro" id="IPR050179">
    <property type="entry name" value="Trans_hexapeptide_repeat"/>
</dbReference>
<dbReference type="EMBL" id="NDFP01000008">
    <property type="protein sequence ID" value="PAL24806.1"/>
    <property type="molecule type" value="Genomic_DNA"/>
</dbReference>
<dbReference type="Gene3D" id="3.40.50.20">
    <property type="match status" value="1"/>
</dbReference>
<dbReference type="AlphaFoldDB" id="A0A270BKZ5"/>
<feature type="active site" description="Proton acceptor" evidence="2">
    <location>
        <position position="137"/>
    </location>
</feature>
<dbReference type="CDD" id="cd03360">
    <property type="entry name" value="LbH_AT_putative"/>
    <property type="match status" value="1"/>
</dbReference>
<evidence type="ECO:0000313" key="4">
    <source>
        <dbReference type="EMBL" id="PAL24806.1"/>
    </source>
</evidence>
<dbReference type="Proteomes" id="UP000216033">
    <property type="component" value="Unassembled WGS sequence"/>
</dbReference>
<dbReference type="RefSeq" id="WP_095351503.1">
    <property type="nucleotide sequence ID" value="NZ_JBDNQU010000023.1"/>
</dbReference>
<feature type="binding site" evidence="3">
    <location>
        <position position="72"/>
    </location>
    <ligand>
        <name>substrate</name>
    </ligand>
</feature>
<dbReference type="SUPFAM" id="SSF51161">
    <property type="entry name" value="Trimeric LpxA-like enzymes"/>
    <property type="match status" value="1"/>
</dbReference>
<evidence type="ECO:0000313" key="5">
    <source>
        <dbReference type="Proteomes" id="UP000216033"/>
    </source>
</evidence>
<accession>A0A270BKZ5</accession>
<reference evidence="4 5" key="1">
    <citation type="submission" date="2017-04" db="EMBL/GenBank/DDBJ databases">
        <title>Kefir bacterial isolates.</title>
        <authorList>
            <person name="Kim Y."/>
            <person name="Blasche S."/>
            <person name="Patil K.R."/>
        </authorList>
    </citation>
    <scope>NUCLEOTIDE SEQUENCE [LARGE SCALE GENOMIC DNA]</scope>
    <source>
        <strain evidence="4 5">KR-2</strain>
    </source>
</reference>
<dbReference type="InterPro" id="IPR011004">
    <property type="entry name" value="Trimer_LpxA-like_sf"/>
</dbReference>
<evidence type="ECO:0000256" key="3">
    <source>
        <dbReference type="PIRSR" id="PIRSR620019-2"/>
    </source>
</evidence>
<dbReference type="STRING" id="1231343.Absy_008_145"/>
<dbReference type="Gene3D" id="2.160.10.10">
    <property type="entry name" value="Hexapeptide repeat proteins"/>
    <property type="match status" value="1"/>
</dbReference>
<comment type="caution">
    <text evidence="4">The sequence shown here is derived from an EMBL/GenBank/DDBJ whole genome shotgun (WGS) entry which is preliminary data.</text>
</comment>